<name>A0A2T3JC33_9GAMM</name>
<proteinExistence type="predicted"/>
<dbReference type="AlphaFoldDB" id="A0A2T3JC33"/>
<feature type="signal peptide" evidence="1">
    <location>
        <begin position="1"/>
        <end position="21"/>
    </location>
</feature>
<dbReference type="Proteomes" id="UP000240987">
    <property type="component" value="Unassembled WGS sequence"/>
</dbReference>
<accession>A0A2T3JC33</accession>
<evidence type="ECO:0008006" key="4">
    <source>
        <dbReference type="Google" id="ProtNLM"/>
    </source>
</evidence>
<keyword evidence="1" id="KW-0732">Signal</keyword>
<feature type="chain" id="PRO_5015761373" description="HEAT repeat domain-containing protein" evidence="1">
    <location>
        <begin position="22"/>
        <end position="331"/>
    </location>
</feature>
<dbReference type="PROSITE" id="PS51257">
    <property type="entry name" value="PROKAR_LIPOPROTEIN"/>
    <property type="match status" value="1"/>
</dbReference>
<evidence type="ECO:0000256" key="1">
    <source>
        <dbReference type="SAM" id="SignalP"/>
    </source>
</evidence>
<reference evidence="2 3" key="1">
    <citation type="submission" date="2018-01" db="EMBL/GenBank/DDBJ databases">
        <title>Whole genome sequencing of Histamine producing bacteria.</title>
        <authorList>
            <person name="Butler K."/>
        </authorList>
    </citation>
    <scope>NUCLEOTIDE SEQUENCE [LARGE SCALE GENOMIC DNA]</scope>
    <source>
        <strain evidence="2 3">JCM 12947</strain>
    </source>
</reference>
<dbReference type="OrthoDB" id="5825090at2"/>
<dbReference type="EMBL" id="PYMJ01000021">
    <property type="protein sequence ID" value="PSU46441.1"/>
    <property type="molecule type" value="Genomic_DNA"/>
</dbReference>
<evidence type="ECO:0000313" key="2">
    <source>
        <dbReference type="EMBL" id="PSU46441.1"/>
    </source>
</evidence>
<evidence type="ECO:0000313" key="3">
    <source>
        <dbReference type="Proteomes" id="UP000240987"/>
    </source>
</evidence>
<sequence>MRQGMCMVVLLLAGCIQSALAVEITEKKVHEVAMSPQVVNRVVALIKLYEKSDFRALEFNLSQISPLKQESVRSQLIQHAVSYGQLDQDKATWLQVQAERQSNFTIIEQGDGYLVTKAAFPYGTQARKLVLHWQQTLLADKMVIQAEEGSLILSKWLAGDIFHQKEQRDIFLEKLPDLSSMALNKLVAQFSSDPQLMWLPDNAIIASLAKQTGDESMYRLLWRRRTDQYSQAELTRLVNKAPDPQAIEQLMAATSNPSLKQQAYRSLVLLKPMPPQTREFLQGKLNEVDDGKVVAVQLAQQGYSSWLEQLAESSGNKVLQKNLQSALANLP</sequence>
<protein>
    <recommendedName>
        <fullName evidence="4">HEAT repeat domain-containing protein</fullName>
    </recommendedName>
</protein>
<gene>
    <name evidence="2" type="ORF">C9J12_18350</name>
</gene>
<comment type="caution">
    <text evidence="2">The sequence shown here is derived from an EMBL/GenBank/DDBJ whole genome shotgun (WGS) entry which is preliminary data.</text>
</comment>
<keyword evidence="3" id="KW-1185">Reference proteome</keyword>
<organism evidence="2 3">
    <name type="scientific">Photobacterium frigidiphilum</name>
    <dbReference type="NCBI Taxonomy" id="264736"/>
    <lineage>
        <taxon>Bacteria</taxon>
        <taxon>Pseudomonadati</taxon>
        <taxon>Pseudomonadota</taxon>
        <taxon>Gammaproteobacteria</taxon>
        <taxon>Vibrionales</taxon>
        <taxon>Vibrionaceae</taxon>
        <taxon>Photobacterium</taxon>
    </lineage>
</organism>